<proteinExistence type="predicted"/>
<organism evidence="2 3">
    <name type="scientific">Lentinus brumalis</name>
    <dbReference type="NCBI Taxonomy" id="2498619"/>
    <lineage>
        <taxon>Eukaryota</taxon>
        <taxon>Fungi</taxon>
        <taxon>Dikarya</taxon>
        <taxon>Basidiomycota</taxon>
        <taxon>Agaricomycotina</taxon>
        <taxon>Agaricomycetes</taxon>
        <taxon>Polyporales</taxon>
        <taxon>Polyporaceae</taxon>
        <taxon>Lentinus</taxon>
    </lineage>
</organism>
<reference evidence="2 3" key="1">
    <citation type="journal article" date="2018" name="Biotechnol. Biofuels">
        <title>Integrative visual omics of the white-rot fungus Polyporus brumalis exposes the biotechnological potential of its oxidative enzymes for delignifying raw plant biomass.</title>
        <authorList>
            <person name="Miyauchi S."/>
            <person name="Rancon A."/>
            <person name="Drula E."/>
            <person name="Hage H."/>
            <person name="Chaduli D."/>
            <person name="Favel A."/>
            <person name="Grisel S."/>
            <person name="Henrissat B."/>
            <person name="Herpoel-Gimbert I."/>
            <person name="Ruiz-Duenas F.J."/>
            <person name="Chevret D."/>
            <person name="Hainaut M."/>
            <person name="Lin J."/>
            <person name="Wang M."/>
            <person name="Pangilinan J."/>
            <person name="Lipzen A."/>
            <person name="Lesage-Meessen L."/>
            <person name="Navarro D."/>
            <person name="Riley R."/>
            <person name="Grigoriev I.V."/>
            <person name="Zhou S."/>
            <person name="Raouche S."/>
            <person name="Rosso M.N."/>
        </authorList>
    </citation>
    <scope>NUCLEOTIDE SEQUENCE [LARGE SCALE GENOMIC DNA]</scope>
    <source>
        <strain evidence="2 3">BRFM 1820</strain>
    </source>
</reference>
<feature type="region of interest" description="Disordered" evidence="1">
    <location>
        <begin position="1"/>
        <end position="45"/>
    </location>
</feature>
<evidence type="ECO:0000313" key="3">
    <source>
        <dbReference type="Proteomes" id="UP000256964"/>
    </source>
</evidence>
<gene>
    <name evidence="2" type="ORF">OH76DRAFT_901567</name>
</gene>
<feature type="compositionally biased region" description="Basic residues" evidence="1">
    <location>
        <begin position="29"/>
        <end position="40"/>
    </location>
</feature>
<evidence type="ECO:0000256" key="1">
    <source>
        <dbReference type="SAM" id="MobiDB-lite"/>
    </source>
</evidence>
<dbReference type="Proteomes" id="UP000256964">
    <property type="component" value="Unassembled WGS sequence"/>
</dbReference>
<dbReference type="EMBL" id="KZ857430">
    <property type="protein sequence ID" value="RDX46178.1"/>
    <property type="molecule type" value="Genomic_DNA"/>
</dbReference>
<accession>A0A371D0V7</accession>
<sequence length="234" mass="25553">MSVQRSPGSSVPRGQMARRRSSQAASSYAHRRGRRSRRRLTSPSRCVPGGIAASIERAQSLLAIVWSVAAWLLRGPRRTLGARVRAVTETQFFGLHAGSTETSRARVASHRSGSKAAYYVPRYVILSRRLAADITKEILLHGIEDAHPRDACREVYAISSEPFLSSQLHLPVCILAHAASALSLRTSSLVFNRTWGALQLARTASCLGRAIGFIEVSIGRADNLTLIRDGPLKM</sequence>
<evidence type="ECO:0000313" key="2">
    <source>
        <dbReference type="EMBL" id="RDX46178.1"/>
    </source>
</evidence>
<name>A0A371D0V7_9APHY</name>
<dbReference type="AlphaFoldDB" id="A0A371D0V7"/>
<protein>
    <submittedName>
        <fullName evidence="2">Uncharacterized protein</fullName>
    </submittedName>
</protein>
<keyword evidence="3" id="KW-1185">Reference proteome</keyword>